<evidence type="ECO:0000313" key="2">
    <source>
        <dbReference type="Proteomes" id="UP000265520"/>
    </source>
</evidence>
<dbReference type="EMBL" id="LXQA010971282">
    <property type="protein sequence ID" value="MCI79325.1"/>
    <property type="molecule type" value="Genomic_DNA"/>
</dbReference>
<protein>
    <submittedName>
        <fullName evidence="1">Uncharacterized protein</fullName>
    </submittedName>
</protein>
<keyword evidence="2" id="KW-1185">Reference proteome</keyword>
<evidence type="ECO:0000313" key="1">
    <source>
        <dbReference type="EMBL" id="MCI79325.1"/>
    </source>
</evidence>
<reference evidence="1 2" key="1">
    <citation type="journal article" date="2018" name="Front. Plant Sci.">
        <title>Red Clover (Trifolium pratense) and Zigzag Clover (T. medium) - A Picture of Genomic Similarities and Differences.</title>
        <authorList>
            <person name="Dluhosova J."/>
            <person name="Istvanek J."/>
            <person name="Nedelnik J."/>
            <person name="Repkova J."/>
        </authorList>
    </citation>
    <scope>NUCLEOTIDE SEQUENCE [LARGE SCALE GENOMIC DNA]</scope>
    <source>
        <strain evidence="2">cv. 10/8</strain>
        <tissue evidence="1">Leaf</tissue>
    </source>
</reference>
<comment type="caution">
    <text evidence="1">The sequence shown here is derived from an EMBL/GenBank/DDBJ whole genome shotgun (WGS) entry which is preliminary data.</text>
</comment>
<accession>A0A392UX86</accession>
<proteinExistence type="predicted"/>
<organism evidence="1 2">
    <name type="scientific">Trifolium medium</name>
    <dbReference type="NCBI Taxonomy" id="97028"/>
    <lineage>
        <taxon>Eukaryota</taxon>
        <taxon>Viridiplantae</taxon>
        <taxon>Streptophyta</taxon>
        <taxon>Embryophyta</taxon>
        <taxon>Tracheophyta</taxon>
        <taxon>Spermatophyta</taxon>
        <taxon>Magnoliopsida</taxon>
        <taxon>eudicotyledons</taxon>
        <taxon>Gunneridae</taxon>
        <taxon>Pentapetalae</taxon>
        <taxon>rosids</taxon>
        <taxon>fabids</taxon>
        <taxon>Fabales</taxon>
        <taxon>Fabaceae</taxon>
        <taxon>Papilionoideae</taxon>
        <taxon>50 kb inversion clade</taxon>
        <taxon>NPAAA clade</taxon>
        <taxon>Hologalegina</taxon>
        <taxon>IRL clade</taxon>
        <taxon>Trifolieae</taxon>
        <taxon>Trifolium</taxon>
    </lineage>
</organism>
<dbReference type="Proteomes" id="UP000265520">
    <property type="component" value="Unassembled WGS sequence"/>
</dbReference>
<sequence>MAPGAVLEVPRGRRARWWQGSRQPSPVVAVNWETF</sequence>
<name>A0A392UX86_9FABA</name>
<dbReference type="AlphaFoldDB" id="A0A392UX86"/>